<protein>
    <submittedName>
        <fullName evidence="1">Uncharacterized protein</fullName>
    </submittedName>
</protein>
<comment type="caution">
    <text evidence="1">The sequence shown here is derived from an EMBL/GenBank/DDBJ whole genome shotgun (WGS) entry which is preliminary data.</text>
</comment>
<keyword evidence="2" id="KW-1185">Reference proteome</keyword>
<reference evidence="1 2" key="1">
    <citation type="submission" date="2019-05" db="EMBL/GenBank/DDBJ databases">
        <title>Another draft genome of Portunus trituberculatus and its Hox gene families provides insights of decapod evolution.</title>
        <authorList>
            <person name="Jeong J.-H."/>
            <person name="Song I."/>
            <person name="Kim S."/>
            <person name="Choi T."/>
            <person name="Kim D."/>
            <person name="Ryu S."/>
            <person name="Kim W."/>
        </authorList>
    </citation>
    <scope>NUCLEOTIDE SEQUENCE [LARGE SCALE GENOMIC DNA]</scope>
    <source>
        <tissue evidence="1">Muscle</tissue>
    </source>
</reference>
<gene>
    <name evidence="1" type="ORF">E2C01_094086</name>
</gene>
<sequence length="101" mass="11356">MVVVLVAVSYLAGLNIFKHFIDSRTHRSKQTRHAQTYVRKEWFNDLRGRVQRPALQAAKEQSEATPVPISLNRPTCAAHLGTAARPGHLLWGGNLDTRREA</sequence>
<proteinExistence type="predicted"/>
<evidence type="ECO:0000313" key="1">
    <source>
        <dbReference type="EMBL" id="MPC98706.1"/>
    </source>
</evidence>
<dbReference type="Proteomes" id="UP000324222">
    <property type="component" value="Unassembled WGS sequence"/>
</dbReference>
<evidence type="ECO:0000313" key="2">
    <source>
        <dbReference type="Proteomes" id="UP000324222"/>
    </source>
</evidence>
<organism evidence="1 2">
    <name type="scientific">Portunus trituberculatus</name>
    <name type="common">Swimming crab</name>
    <name type="synonym">Neptunus trituberculatus</name>
    <dbReference type="NCBI Taxonomy" id="210409"/>
    <lineage>
        <taxon>Eukaryota</taxon>
        <taxon>Metazoa</taxon>
        <taxon>Ecdysozoa</taxon>
        <taxon>Arthropoda</taxon>
        <taxon>Crustacea</taxon>
        <taxon>Multicrustacea</taxon>
        <taxon>Malacostraca</taxon>
        <taxon>Eumalacostraca</taxon>
        <taxon>Eucarida</taxon>
        <taxon>Decapoda</taxon>
        <taxon>Pleocyemata</taxon>
        <taxon>Brachyura</taxon>
        <taxon>Eubrachyura</taxon>
        <taxon>Portunoidea</taxon>
        <taxon>Portunidae</taxon>
        <taxon>Portuninae</taxon>
        <taxon>Portunus</taxon>
    </lineage>
</organism>
<name>A0A5B7JWP1_PORTR</name>
<dbReference type="AlphaFoldDB" id="A0A5B7JWP1"/>
<accession>A0A5B7JWP1</accession>
<dbReference type="EMBL" id="VSRR010115239">
    <property type="protein sequence ID" value="MPC98706.1"/>
    <property type="molecule type" value="Genomic_DNA"/>
</dbReference>